<evidence type="ECO:0000256" key="2">
    <source>
        <dbReference type="RuleBase" id="RU003476"/>
    </source>
</evidence>
<dbReference type="PROSITE" id="PS00893">
    <property type="entry name" value="NUDIX_BOX"/>
    <property type="match status" value="1"/>
</dbReference>
<dbReference type="InterPro" id="IPR015797">
    <property type="entry name" value="NUDIX_hydrolase-like_dom_sf"/>
</dbReference>
<reference evidence="5" key="1">
    <citation type="journal article" date="2013" name="Science">
        <title>Gene transfer from bacteria and archaea facilitated evolution of an extremophilic eukaryote.</title>
        <authorList>
            <person name="Schonknecht G."/>
            <person name="Chen W.H."/>
            <person name="Ternes C.M."/>
            <person name="Barbier G.G."/>
            <person name="Shrestha R.P."/>
            <person name="Stanke M."/>
            <person name="Brautigam A."/>
            <person name="Baker B.J."/>
            <person name="Banfield J.F."/>
            <person name="Garavito R.M."/>
            <person name="Carr K."/>
            <person name="Wilkerson C."/>
            <person name="Rensing S.A."/>
            <person name="Gagneul D."/>
            <person name="Dickenson N.E."/>
            <person name="Oesterhelt C."/>
            <person name="Lercher M.J."/>
            <person name="Weber A.P."/>
        </authorList>
    </citation>
    <scope>NUCLEOTIDE SEQUENCE [LARGE SCALE GENOMIC DNA]</scope>
    <source>
        <strain evidence="5">074W</strain>
    </source>
</reference>
<proteinExistence type="inferred from homology"/>
<dbReference type="EMBL" id="KB454490">
    <property type="protein sequence ID" value="EME31774.1"/>
    <property type="molecule type" value="Genomic_DNA"/>
</dbReference>
<dbReference type="OrthoDB" id="447842at2759"/>
<dbReference type="InterPro" id="IPR020476">
    <property type="entry name" value="Nudix_hydrolase"/>
</dbReference>
<dbReference type="Pfam" id="PF00293">
    <property type="entry name" value="NUDIX"/>
    <property type="match status" value="1"/>
</dbReference>
<dbReference type="AlphaFoldDB" id="M2Y7G8"/>
<accession>M2Y7G8</accession>
<dbReference type="InterPro" id="IPR020084">
    <property type="entry name" value="NUDIX_hydrolase_CS"/>
</dbReference>
<keyword evidence="5" id="KW-1185">Reference proteome</keyword>
<comment type="similarity">
    <text evidence="2">Belongs to the Nudix hydrolase family.</text>
</comment>
<dbReference type="InterPro" id="IPR000086">
    <property type="entry name" value="NUDIX_hydrolase_dom"/>
</dbReference>
<dbReference type="RefSeq" id="XP_005708294.1">
    <property type="nucleotide sequence ID" value="XM_005708237.1"/>
</dbReference>
<protein>
    <submittedName>
        <fullName evidence="4">NUDIX hydrolase isoform 2</fullName>
    </submittedName>
</protein>
<evidence type="ECO:0000313" key="4">
    <source>
        <dbReference type="EMBL" id="EME31774.1"/>
    </source>
</evidence>
<dbReference type="CDD" id="cd04673">
    <property type="entry name" value="NUDIX_ADPRase"/>
    <property type="match status" value="1"/>
</dbReference>
<dbReference type="PRINTS" id="PR00502">
    <property type="entry name" value="NUDIXFAMILY"/>
</dbReference>
<dbReference type="PROSITE" id="PS51462">
    <property type="entry name" value="NUDIX"/>
    <property type="match status" value="1"/>
</dbReference>
<dbReference type="GO" id="GO:0016787">
    <property type="term" value="F:hydrolase activity"/>
    <property type="evidence" value="ECO:0007669"/>
    <property type="project" value="UniProtKB-KW"/>
</dbReference>
<dbReference type="STRING" id="130081.M2Y7G8"/>
<dbReference type="Proteomes" id="UP000030680">
    <property type="component" value="Unassembled WGS sequence"/>
</dbReference>
<dbReference type="GeneID" id="17090396"/>
<evidence type="ECO:0000259" key="3">
    <source>
        <dbReference type="PROSITE" id="PS51462"/>
    </source>
</evidence>
<evidence type="ECO:0000256" key="1">
    <source>
        <dbReference type="ARBA" id="ARBA00022801"/>
    </source>
</evidence>
<dbReference type="Gramene" id="EME31774">
    <property type="protein sequence ID" value="EME31774"/>
    <property type="gene ID" value="Gasu_11480"/>
</dbReference>
<sequence length="245" mass="27556">MFIVFLRNILIPRYPLCGCFRTRRLCTANTASFIVTALTRKSSSKIDSTSFGYCILLELLRMLLILLNSEKESTRTEINRIDQAEKQSPMVGVAVALFRVPPVSTNRHSEWEILLVERGQEPGKGMWSFPGGKLEFGETLSEAFLREVKEETGLKPTIGPIFGVFDSFFSNREGKLEYHFVIIDAIGFVPSDAKPVPADDVHDARWFKVDRALKLENCTNGLTQAIERAVSLLERGQVQIPTFAP</sequence>
<dbReference type="PANTHER" id="PTHR43736">
    <property type="entry name" value="ADP-RIBOSE PYROPHOSPHATASE"/>
    <property type="match status" value="1"/>
</dbReference>
<organism evidence="4 5">
    <name type="scientific">Galdieria sulphuraria</name>
    <name type="common">Red alga</name>
    <dbReference type="NCBI Taxonomy" id="130081"/>
    <lineage>
        <taxon>Eukaryota</taxon>
        <taxon>Rhodophyta</taxon>
        <taxon>Bangiophyceae</taxon>
        <taxon>Galdieriales</taxon>
        <taxon>Galdieriaceae</taxon>
        <taxon>Galdieria</taxon>
    </lineage>
</organism>
<name>M2Y7G8_GALSU</name>
<dbReference type="KEGG" id="gsl:Gasu_11480"/>
<keyword evidence="1 2" id="KW-0378">Hydrolase</keyword>
<dbReference type="PANTHER" id="PTHR43736:SF1">
    <property type="entry name" value="DIHYDRONEOPTERIN TRIPHOSPHATE DIPHOSPHATASE"/>
    <property type="match status" value="1"/>
</dbReference>
<feature type="domain" description="Nudix hydrolase" evidence="3">
    <location>
        <begin position="88"/>
        <end position="236"/>
    </location>
</feature>
<dbReference type="SUPFAM" id="SSF55811">
    <property type="entry name" value="Nudix"/>
    <property type="match status" value="1"/>
</dbReference>
<gene>
    <name evidence="4" type="ORF">Gasu_11480</name>
</gene>
<evidence type="ECO:0000313" key="5">
    <source>
        <dbReference type="Proteomes" id="UP000030680"/>
    </source>
</evidence>
<dbReference type="Gene3D" id="3.90.79.10">
    <property type="entry name" value="Nucleoside Triphosphate Pyrophosphohydrolase"/>
    <property type="match status" value="1"/>
</dbReference>
<dbReference type="eggNOG" id="ENOG502SACI">
    <property type="taxonomic scope" value="Eukaryota"/>
</dbReference>